<dbReference type="InterPro" id="IPR020084">
    <property type="entry name" value="NUDIX_hydrolase_CS"/>
</dbReference>
<evidence type="ECO:0000313" key="6">
    <source>
        <dbReference type="Proteomes" id="UP000295066"/>
    </source>
</evidence>
<evidence type="ECO:0000256" key="2">
    <source>
        <dbReference type="ARBA" id="ARBA00022801"/>
    </source>
</evidence>
<dbReference type="PROSITE" id="PS51462">
    <property type="entry name" value="NUDIX"/>
    <property type="match status" value="1"/>
</dbReference>
<proteinExistence type="predicted"/>
<feature type="compositionally biased region" description="Basic and acidic residues" evidence="3">
    <location>
        <begin position="105"/>
        <end position="124"/>
    </location>
</feature>
<dbReference type="EMBL" id="SORI01000001">
    <property type="protein sequence ID" value="TDY64946.1"/>
    <property type="molecule type" value="Genomic_DNA"/>
</dbReference>
<dbReference type="Proteomes" id="UP000295066">
    <property type="component" value="Unassembled WGS sequence"/>
</dbReference>
<dbReference type="Pfam" id="PF00293">
    <property type="entry name" value="NUDIX"/>
    <property type="match status" value="1"/>
</dbReference>
<evidence type="ECO:0000256" key="3">
    <source>
        <dbReference type="SAM" id="MobiDB-lite"/>
    </source>
</evidence>
<dbReference type="InterPro" id="IPR000086">
    <property type="entry name" value="NUDIX_hydrolase_dom"/>
</dbReference>
<dbReference type="PROSITE" id="PS00893">
    <property type="entry name" value="NUDIX_BOX"/>
    <property type="match status" value="1"/>
</dbReference>
<organism evidence="5 6">
    <name type="scientific">Aminivibrio pyruvatiphilus</name>
    <dbReference type="NCBI Taxonomy" id="1005740"/>
    <lineage>
        <taxon>Bacteria</taxon>
        <taxon>Thermotogati</taxon>
        <taxon>Synergistota</taxon>
        <taxon>Synergistia</taxon>
        <taxon>Synergistales</taxon>
        <taxon>Aminobacteriaceae</taxon>
        <taxon>Aminivibrio</taxon>
    </lineage>
</organism>
<keyword evidence="6" id="KW-1185">Reference proteome</keyword>
<evidence type="ECO:0000256" key="1">
    <source>
        <dbReference type="ARBA" id="ARBA00001946"/>
    </source>
</evidence>
<comment type="caution">
    <text evidence="5">The sequence shown here is derived from an EMBL/GenBank/DDBJ whole genome shotgun (WGS) entry which is preliminary data.</text>
</comment>
<protein>
    <submittedName>
        <fullName evidence="5">ADP-ribose pyrophosphatase YjhB (NUDIX family)</fullName>
    </submittedName>
</protein>
<dbReference type="PANTHER" id="PTHR43046:SF14">
    <property type="entry name" value="MUTT_NUDIX FAMILY PROTEIN"/>
    <property type="match status" value="1"/>
</dbReference>
<dbReference type="CDD" id="cd02883">
    <property type="entry name" value="NUDIX_Hydrolase"/>
    <property type="match status" value="1"/>
</dbReference>
<dbReference type="OrthoDB" id="9786141at2"/>
<dbReference type="InterPro" id="IPR015797">
    <property type="entry name" value="NUDIX_hydrolase-like_dom_sf"/>
</dbReference>
<feature type="region of interest" description="Disordered" evidence="3">
    <location>
        <begin position="166"/>
        <end position="202"/>
    </location>
</feature>
<accession>A0A4R8MLI8</accession>
<feature type="domain" description="Nudix hydrolase" evidence="4">
    <location>
        <begin position="9"/>
        <end position="139"/>
    </location>
</feature>
<feature type="compositionally biased region" description="Basic and acidic residues" evidence="3">
    <location>
        <begin position="171"/>
        <end position="182"/>
    </location>
</feature>
<dbReference type="AlphaFoldDB" id="A0A4R8MLI8"/>
<evidence type="ECO:0000259" key="4">
    <source>
        <dbReference type="PROSITE" id="PS51462"/>
    </source>
</evidence>
<gene>
    <name evidence="5" type="ORF">C8D99_10192</name>
</gene>
<dbReference type="PANTHER" id="PTHR43046">
    <property type="entry name" value="GDP-MANNOSE MANNOSYL HYDROLASE"/>
    <property type="match status" value="1"/>
</dbReference>
<sequence>MDSWKGCAYTTLIVFGYLVRENKVLIVRRANDPYKGQRSVPGGRKQRGETLCEALVREMEEETGCRVRSMEYAGMLHALVEGRDMEYLSVYFISRDFEGGAPRQRGGDRRVDGYRREPFDEGHAPDLPSPRTVHPEGELPGGGICADFGRRQVGVQALRTGGTLRSGRAVETGRRENVDRTGVKNRGSSCEGASPELFHPLG</sequence>
<dbReference type="Gene3D" id="3.90.79.10">
    <property type="entry name" value="Nucleoside Triphosphate Pyrophosphohydrolase"/>
    <property type="match status" value="1"/>
</dbReference>
<evidence type="ECO:0000313" key="5">
    <source>
        <dbReference type="EMBL" id="TDY64946.1"/>
    </source>
</evidence>
<name>A0A4R8MLI8_9BACT</name>
<reference evidence="5 6" key="1">
    <citation type="submission" date="2019-03" db="EMBL/GenBank/DDBJ databases">
        <title>Genomic Encyclopedia of Type Strains, Phase IV (KMG-IV): sequencing the most valuable type-strain genomes for metagenomic binning, comparative biology and taxonomic classification.</title>
        <authorList>
            <person name="Goeker M."/>
        </authorList>
    </citation>
    <scope>NUCLEOTIDE SEQUENCE [LARGE SCALE GENOMIC DNA]</scope>
    <source>
        <strain evidence="5 6">DSM 25964</strain>
    </source>
</reference>
<comment type="cofactor">
    <cofactor evidence="1">
        <name>Mg(2+)</name>
        <dbReference type="ChEBI" id="CHEBI:18420"/>
    </cofactor>
</comment>
<feature type="region of interest" description="Disordered" evidence="3">
    <location>
        <begin position="102"/>
        <end position="142"/>
    </location>
</feature>
<keyword evidence="2" id="KW-0378">Hydrolase</keyword>
<dbReference type="SUPFAM" id="SSF55811">
    <property type="entry name" value="Nudix"/>
    <property type="match status" value="1"/>
</dbReference>
<dbReference type="GO" id="GO:0016787">
    <property type="term" value="F:hydrolase activity"/>
    <property type="evidence" value="ECO:0007669"/>
    <property type="project" value="UniProtKB-KW"/>
</dbReference>